<keyword evidence="5" id="KW-0472">Membrane</keyword>
<comment type="similarity">
    <text evidence="1">Belongs to the BptA family.</text>
</comment>
<keyword evidence="5" id="KW-1133">Transmembrane helix</keyword>
<keyword evidence="3" id="KW-0843">Virulence</keyword>
<sequence length="212" mass="24678">MFLRRHNLYIRFISVIRSVFLFCVLCVFLLSFKFETYCEQNVFCYRKYSEEFGSGDVSSISFWEQDLTPDARENVNAIPDDEEGGVTTYKSSIQYGFPAYFLEFVIASEPRGMNFKDVIFDGVEAEVSIFDLYEPSAQLVEIKDFQIGPPDVNAEFRERMFPMPVHNIFTISLRRGLVDKLKGQKRIKITLISTDGKEFVLDTENFISKYDF</sequence>
<dbReference type="HOGENOM" id="CLU_1369891_0_0_12"/>
<keyword evidence="5" id="KW-0812">Transmembrane</keyword>
<protein>
    <recommendedName>
        <fullName evidence="2">Protein BptA</fullName>
    </recommendedName>
    <alternativeName>
        <fullName evidence="4">Borrelial persistence in ticks protein A</fullName>
    </alternativeName>
</protein>
<evidence type="ECO:0000256" key="4">
    <source>
        <dbReference type="ARBA" id="ARBA00031297"/>
    </source>
</evidence>
<keyword evidence="6" id="KW-0614">Plasmid</keyword>
<dbReference type="InterPro" id="IPR031471">
    <property type="entry name" value="BptA"/>
</dbReference>
<evidence type="ECO:0000256" key="2">
    <source>
        <dbReference type="ARBA" id="ARBA00018692"/>
    </source>
</evidence>
<name>W5SV37_9SPIR</name>
<dbReference type="Proteomes" id="UP000019330">
    <property type="component" value="Plasmid unnamed"/>
</dbReference>
<evidence type="ECO:0000313" key="6">
    <source>
        <dbReference type="EMBL" id="AHH11084.1"/>
    </source>
</evidence>
<evidence type="ECO:0000256" key="1">
    <source>
        <dbReference type="ARBA" id="ARBA00010700"/>
    </source>
</evidence>
<proteinExistence type="inferred from homology"/>
<reference evidence="6" key="1">
    <citation type="submission" date="2013-04" db="EMBL/GenBank/DDBJ databases">
        <title>Comparative Genomics of Relapsing Fever Spirochetes.</title>
        <authorList>
            <person name="Schwan T.G."/>
            <person name="Raffel S.J."/>
            <person name="Porcella S.F."/>
            <person name="Martens C.A."/>
            <person name="Bruno D.P."/>
            <person name="Ricklefs S.M."/>
            <person name="Barbian K.B."/>
        </authorList>
    </citation>
    <scope>NUCLEOTIDE SEQUENCE</scope>
    <source>
        <strain evidence="6">Co53</strain>
        <plasmid evidence="6">unnamed</plasmid>
    </source>
</reference>
<keyword evidence="7" id="KW-1185">Reference proteome</keyword>
<dbReference type="AlphaFoldDB" id="W5SV37"/>
<organism evidence="6">
    <name type="scientific">Borrelia coriaceae ATCC 43381</name>
    <dbReference type="NCBI Taxonomy" id="1408429"/>
    <lineage>
        <taxon>Bacteria</taxon>
        <taxon>Pseudomonadati</taxon>
        <taxon>Spirochaetota</taxon>
        <taxon>Spirochaetia</taxon>
        <taxon>Spirochaetales</taxon>
        <taxon>Borreliaceae</taxon>
        <taxon>Borrelia</taxon>
    </lineage>
</organism>
<dbReference type="EMBL" id="CP005746">
    <property type="protein sequence ID" value="AHH11084.1"/>
    <property type="molecule type" value="Genomic_DNA"/>
</dbReference>
<evidence type="ECO:0000256" key="5">
    <source>
        <dbReference type="SAM" id="Phobius"/>
    </source>
</evidence>
<evidence type="ECO:0000313" key="7">
    <source>
        <dbReference type="Proteomes" id="UP000019330"/>
    </source>
</evidence>
<feature type="transmembrane region" description="Helical" evidence="5">
    <location>
        <begin position="12"/>
        <end position="32"/>
    </location>
</feature>
<gene>
    <name evidence="6" type="ORF">BCO_0000500</name>
</gene>
<accession>W5SV37</accession>
<geneLocation type="plasmid" evidence="6 7">
    <name>unnamed</name>
</geneLocation>
<dbReference type="Pfam" id="PF17044">
    <property type="entry name" value="BPTA"/>
    <property type="match status" value="1"/>
</dbReference>
<evidence type="ECO:0000256" key="3">
    <source>
        <dbReference type="ARBA" id="ARBA00023026"/>
    </source>
</evidence>